<name>A0A1B2J1Y5_9LACO</name>
<dbReference type="PANTHER" id="PTHR46268:SF6">
    <property type="entry name" value="UNIVERSAL STRESS PROTEIN UP12"/>
    <property type="match status" value="1"/>
</dbReference>
<dbReference type="InterPro" id="IPR006015">
    <property type="entry name" value="Universal_stress_UspA"/>
</dbReference>
<evidence type="ECO:0000256" key="1">
    <source>
        <dbReference type="ARBA" id="ARBA00008791"/>
    </source>
</evidence>
<evidence type="ECO:0000313" key="3">
    <source>
        <dbReference type="EMBL" id="ANZ68280.1"/>
    </source>
</evidence>
<gene>
    <name evidence="3" type="ORF">AYR63_14875</name>
</gene>
<dbReference type="PANTHER" id="PTHR46268">
    <property type="entry name" value="STRESS RESPONSE PROTEIN NHAX"/>
    <property type="match status" value="1"/>
</dbReference>
<protein>
    <recommendedName>
        <fullName evidence="2">UspA domain-containing protein</fullName>
    </recommendedName>
</protein>
<dbReference type="Pfam" id="PF00582">
    <property type="entry name" value="Usp"/>
    <property type="match status" value="1"/>
</dbReference>
<dbReference type="Gene3D" id="3.40.50.620">
    <property type="entry name" value="HUPs"/>
    <property type="match status" value="1"/>
</dbReference>
<comment type="similarity">
    <text evidence="1">Belongs to the universal stress protein A family.</text>
</comment>
<keyword evidence="4" id="KW-1185">Reference proteome</keyword>
<feature type="domain" description="UspA" evidence="2">
    <location>
        <begin position="1"/>
        <end position="144"/>
    </location>
</feature>
<dbReference type="PRINTS" id="PR01438">
    <property type="entry name" value="UNVRSLSTRESS"/>
</dbReference>
<dbReference type="EMBL" id="CP014924">
    <property type="protein sequence ID" value="ANZ68280.1"/>
    <property type="molecule type" value="Genomic_DNA"/>
</dbReference>
<dbReference type="CDD" id="cd00293">
    <property type="entry name" value="USP-like"/>
    <property type="match status" value="1"/>
</dbReference>
<dbReference type="InterPro" id="IPR006016">
    <property type="entry name" value="UspA"/>
</dbReference>
<sequence>MYNDIMVPLDGSHNAQLALGEAIKLARTFNATLHLVNVADDKRLIYEVTGTGIANSGGYYGELADHANSVLAEGKAQAEKDDFPVSTEILHGNPKQVIATDYPSDHDVDLIVMGKSGTDAIDRLLVGSTTAYVVRNAKVNVLVVAEPSETA</sequence>
<dbReference type="AlphaFoldDB" id="A0A1B2J1Y5"/>
<dbReference type="OrthoDB" id="9777884at2"/>
<reference evidence="3 4" key="1">
    <citation type="submission" date="2016-03" db="EMBL/GenBank/DDBJ databases">
        <title>Pediococcus and Lactobacillus from brewery environment - whole genome sequencing and assembly.</title>
        <authorList>
            <person name="Behr J."/>
            <person name="Geissler A.J."/>
            <person name="Vogel R.F."/>
        </authorList>
    </citation>
    <scope>NUCLEOTIDE SEQUENCE [LARGE SCALE GENOMIC DNA]</scope>
    <source>
        <strain evidence="3 4">TMW 1.1995</strain>
    </source>
</reference>
<accession>A0A1B2J1Y5</accession>
<proteinExistence type="inferred from homology"/>
<dbReference type="KEGG" id="lpd:AYR62_07980"/>
<dbReference type="Proteomes" id="UP000093267">
    <property type="component" value="Chromosome"/>
</dbReference>
<dbReference type="InterPro" id="IPR014729">
    <property type="entry name" value="Rossmann-like_a/b/a_fold"/>
</dbReference>
<dbReference type="SUPFAM" id="SSF52402">
    <property type="entry name" value="Adenine nucleotide alpha hydrolases-like"/>
    <property type="match status" value="1"/>
</dbReference>
<evidence type="ECO:0000259" key="2">
    <source>
        <dbReference type="Pfam" id="PF00582"/>
    </source>
</evidence>
<evidence type="ECO:0000313" key="4">
    <source>
        <dbReference type="Proteomes" id="UP000093267"/>
    </source>
</evidence>
<organism evidence="3 4">
    <name type="scientific">Secundilactobacillus paracollinoides</name>
    <dbReference type="NCBI Taxonomy" id="240427"/>
    <lineage>
        <taxon>Bacteria</taxon>
        <taxon>Bacillati</taxon>
        <taxon>Bacillota</taxon>
        <taxon>Bacilli</taxon>
        <taxon>Lactobacillales</taxon>
        <taxon>Lactobacillaceae</taxon>
        <taxon>Secundilactobacillus</taxon>
    </lineage>
</organism>
<dbReference type="RefSeq" id="WP_054711710.1">
    <property type="nucleotide sequence ID" value="NZ_CP014912.1"/>
</dbReference>